<feature type="DNA-binding region" description="H-T-H motif" evidence="4">
    <location>
        <begin position="29"/>
        <end position="48"/>
    </location>
</feature>
<dbReference type="OrthoDB" id="4214267at2"/>
<dbReference type="SUPFAM" id="SSF46689">
    <property type="entry name" value="Homeodomain-like"/>
    <property type="match status" value="1"/>
</dbReference>
<dbReference type="AlphaFoldDB" id="A0A7Z0WMZ6"/>
<sequence length="186" mass="20640">MSDVDDQARTRVLDAADTLFYSHGIRAVGMDRIRDLSGVPLRRLYRCFPSKDELVVAYLRRRDRVARAALAERVGRHTDPRERVLEVYEWLHDWFHEAGFRGCAFTNAFSEVGGDNAEAARTVRAHQQAVRAYLRELVGVLNAADPDSLTDQLMVLVSGAINTALITGSPEPARHARAAAASLLPS</sequence>
<dbReference type="PANTHER" id="PTHR47506:SF3">
    <property type="entry name" value="HTH-TYPE TRANSCRIPTIONAL REGULATOR LMRA"/>
    <property type="match status" value="1"/>
</dbReference>
<keyword evidence="3" id="KW-0804">Transcription</keyword>
<dbReference type="Proteomes" id="UP000185696">
    <property type="component" value="Unassembled WGS sequence"/>
</dbReference>
<dbReference type="Pfam" id="PF00440">
    <property type="entry name" value="TetR_N"/>
    <property type="match status" value="1"/>
</dbReference>
<evidence type="ECO:0000259" key="5">
    <source>
        <dbReference type="PROSITE" id="PS50977"/>
    </source>
</evidence>
<dbReference type="Pfam" id="PF16925">
    <property type="entry name" value="TetR_C_13"/>
    <property type="match status" value="1"/>
</dbReference>
<protein>
    <submittedName>
        <fullName evidence="6">TetR family transcriptional regulator</fullName>
    </submittedName>
</protein>
<dbReference type="SUPFAM" id="SSF48498">
    <property type="entry name" value="Tetracyclin repressor-like, C-terminal domain"/>
    <property type="match status" value="1"/>
</dbReference>
<dbReference type="Gene3D" id="1.10.357.10">
    <property type="entry name" value="Tetracycline Repressor, domain 2"/>
    <property type="match status" value="1"/>
</dbReference>
<dbReference type="GO" id="GO:0003677">
    <property type="term" value="F:DNA binding"/>
    <property type="evidence" value="ECO:0007669"/>
    <property type="project" value="UniProtKB-UniRule"/>
</dbReference>
<dbReference type="PROSITE" id="PS50977">
    <property type="entry name" value="HTH_TETR_2"/>
    <property type="match status" value="1"/>
</dbReference>
<organism evidence="6 7">
    <name type="scientific">Actinophytocola xinjiangensis</name>
    <dbReference type="NCBI Taxonomy" id="485602"/>
    <lineage>
        <taxon>Bacteria</taxon>
        <taxon>Bacillati</taxon>
        <taxon>Actinomycetota</taxon>
        <taxon>Actinomycetes</taxon>
        <taxon>Pseudonocardiales</taxon>
        <taxon>Pseudonocardiaceae</taxon>
    </lineage>
</organism>
<evidence type="ECO:0000256" key="1">
    <source>
        <dbReference type="ARBA" id="ARBA00023015"/>
    </source>
</evidence>
<keyword evidence="7" id="KW-1185">Reference proteome</keyword>
<gene>
    <name evidence="6" type="ORF">BLA60_15935</name>
</gene>
<accession>A0A7Z0WMZ6</accession>
<proteinExistence type="predicted"/>
<evidence type="ECO:0000313" key="6">
    <source>
        <dbReference type="EMBL" id="OLF10658.1"/>
    </source>
</evidence>
<feature type="domain" description="HTH tetR-type" evidence="5">
    <location>
        <begin position="6"/>
        <end position="66"/>
    </location>
</feature>
<dbReference type="InterPro" id="IPR036271">
    <property type="entry name" value="Tet_transcr_reg_TetR-rel_C_sf"/>
</dbReference>
<keyword evidence="2 4" id="KW-0238">DNA-binding</keyword>
<dbReference type="PANTHER" id="PTHR47506">
    <property type="entry name" value="TRANSCRIPTIONAL REGULATORY PROTEIN"/>
    <property type="match status" value="1"/>
</dbReference>
<dbReference type="RefSeq" id="WP_075133647.1">
    <property type="nucleotide sequence ID" value="NZ_MSIF01000006.1"/>
</dbReference>
<keyword evidence="1" id="KW-0805">Transcription regulation</keyword>
<evidence type="ECO:0000256" key="2">
    <source>
        <dbReference type="ARBA" id="ARBA00023125"/>
    </source>
</evidence>
<dbReference type="InterPro" id="IPR009057">
    <property type="entry name" value="Homeodomain-like_sf"/>
</dbReference>
<evidence type="ECO:0000256" key="4">
    <source>
        <dbReference type="PROSITE-ProRule" id="PRU00335"/>
    </source>
</evidence>
<evidence type="ECO:0000313" key="7">
    <source>
        <dbReference type="Proteomes" id="UP000185696"/>
    </source>
</evidence>
<dbReference type="EMBL" id="MSIF01000006">
    <property type="protein sequence ID" value="OLF10658.1"/>
    <property type="molecule type" value="Genomic_DNA"/>
</dbReference>
<dbReference type="InterPro" id="IPR011075">
    <property type="entry name" value="TetR_C"/>
</dbReference>
<evidence type="ECO:0000256" key="3">
    <source>
        <dbReference type="ARBA" id="ARBA00023163"/>
    </source>
</evidence>
<reference evidence="6 7" key="1">
    <citation type="submission" date="2016-12" db="EMBL/GenBank/DDBJ databases">
        <title>The draft genome sequence of Actinophytocola xinjiangensis.</title>
        <authorList>
            <person name="Wang W."/>
            <person name="Yuan L."/>
        </authorList>
    </citation>
    <scope>NUCLEOTIDE SEQUENCE [LARGE SCALE GENOMIC DNA]</scope>
    <source>
        <strain evidence="6 7">CGMCC 4.4663</strain>
    </source>
</reference>
<comment type="caution">
    <text evidence="6">The sequence shown here is derived from an EMBL/GenBank/DDBJ whole genome shotgun (WGS) entry which is preliminary data.</text>
</comment>
<name>A0A7Z0WMZ6_9PSEU</name>
<dbReference type="InterPro" id="IPR001647">
    <property type="entry name" value="HTH_TetR"/>
</dbReference>